<dbReference type="AlphaFoldDB" id="A0A7R9DEW5"/>
<sequence length="242" mass="27410">MDVFVHWQQFKSPNWCPNSLEQSQIKVKTSSAKLTELHATLMNNESSTQLEDVTSIIKDNFDLRHFASARDVILEQLANTQHMCCALSNKIGTSLLALLHEHVTWEKVLASYEAFKDTIGSTVDEDCLFDEITALKNFLAGDKIPEWNESKIPIQTRIFDLKIRNDFVLAKDNLATWSTSPISHLETLHVTISENKSTRLYAIRAQRSVPRLYSSRANRSMSAVSTLRVLIAQCPPSLLFVC</sequence>
<reference evidence="1" key="1">
    <citation type="submission" date="2020-11" db="EMBL/GenBank/DDBJ databases">
        <authorList>
            <person name="Tran Van P."/>
        </authorList>
    </citation>
    <scope>NUCLEOTIDE SEQUENCE</scope>
</reference>
<proteinExistence type="predicted"/>
<evidence type="ECO:0000313" key="1">
    <source>
        <dbReference type="EMBL" id="CAD7412557.1"/>
    </source>
</evidence>
<organism evidence="1">
    <name type="scientific">Timema poppense</name>
    <name type="common">Walking stick</name>
    <dbReference type="NCBI Taxonomy" id="170557"/>
    <lineage>
        <taxon>Eukaryota</taxon>
        <taxon>Metazoa</taxon>
        <taxon>Ecdysozoa</taxon>
        <taxon>Arthropoda</taxon>
        <taxon>Hexapoda</taxon>
        <taxon>Insecta</taxon>
        <taxon>Pterygota</taxon>
        <taxon>Neoptera</taxon>
        <taxon>Polyneoptera</taxon>
        <taxon>Phasmatodea</taxon>
        <taxon>Timematodea</taxon>
        <taxon>Timematoidea</taxon>
        <taxon>Timematidae</taxon>
        <taxon>Timema</taxon>
    </lineage>
</organism>
<name>A0A7R9DEW5_TIMPO</name>
<accession>A0A7R9DEW5</accession>
<dbReference type="EMBL" id="OD006122">
    <property type="protein sequence ID" value="CAD7412557.1"/>
    <property type="molecule type" value="Genomic_DNA"/>
</dbReference>
<gene>
    <name evidence="1" type="ORF">TPSB3V08_LOCUS8493</name>
</gene>
<protein>
    <submittedName>
        <fullName evidence="1">Uncharacterized protein</fullName>
    </submittedName>
</protein>